<sequence length="894" mass="102594">MKKDEKNKNDIKYKPWLQPWSSLGTWHFLALSFICALFAFENIQLSLLGFFFIFLFGISSSEKNQKIHTPNIANKEKAYFHSLDKKQLQTRSILICCVFFLSLITVIKITQLPTPKDNQITNSNQLNKLLDENSEEFKKGQELTFKLESVRGLYDGRLRLIISELQPTQTPKVITNNTQDESKNANNIKAVLTLDNVQNLFGADSNQTLLEGTYYSALLKLRKQRSFKNENTTNSDEYWNKQGIFYRCLSVKNKTQFTKLDIRVQQDLSQTLQKNLSQHRNNLLQKLKLSLKPELSDARGIVYALISGDRQFISSNTASLFQRSALIHSLALSGLHLSLVFVLSLTIINIIAFFKPTIYLKQPRIKLAFLLSLPLGLIYLWLGAFSPSLIRAMFMLTVAAFAVLFSRLKKVEDALVLTVLLVAIIETNLIFELSFQLSVLSIFAIILFLPLIQLGIEKMPFLYGRSFYKRCLRAGLTILLLSFSIQIFLLPITSFYFGEVPIFFFLNVIWIPVLTFLVLPLAFIAFVFAALSFNFLSEQFFSLSALICDLFLNLLIFLNNHEWLNVFTPLRPLPSASLAFWILAILMIVFITYRFKQLKVKVIHQLILVLAFALSLYPVLLRYSPYSEAKQNIFSIKMLDVGQAQALLIESFGQRLICDGGGFNSKYFDSGKHIITPILTYNQAPRLDFIVNTHPDNDHLKGLLYLLENFSVKRIAFNTLPTENSSEKILHQIIKKNHLNIEYWRENKRILFSQKENIKIYIEVLYPNNSEEFINTNENSLVLRFVKEETNNTPKGLMIVLGDLQQKGLKRFLSKNQILESEVLILPHHGSESSLNLELYQRVKPKIALASTGYGNNWGFPSKKVREALKNLNIPLRVIGEEGEIIIKTEELCY</sequence>
<dbReference type="AlphaFoldDB" id="A0A1M7RX94"/>
<dbReference type="OrthoDB" id="9790149at2"/>
<feature type="transmembrane region" description="Helical" evidence="6">
    <location>
        <begin position="365"/>
        <end position="382"/>
    </location>
</feature>
<evidence type="ECO:0000256" key="2">
    <source>
        <dbReference type="ARBA" id="ARBA00022475"/>
    </source>
</evidence>
<protein>
    <submittedName>
        <fullName evidence="8">Competence protein ComEC</fullName>
    </submittedName>
</protein>
<feature type="transmembrane region" description="Helical" evidence="6">
    <location>
        <begin position="476"/>
        <end position="497"/>
    </location>
</feature>
<dbReference type="Proteomes" id="UP000186469">
    <property type="component" value="Unassembled WGS sequence"/>
</dbReference>
<dbReference type="SUPFAM" id="SSF56281">
    <property type="entry name" value="Metallo-hydrolase/oxidoreductase"/>
    <property type="match status" value="1"/>
</dbReference>
<feature type="transmembrane region" description="Helical" evidence="6">
    <location>
        <begin position="437"/>
        <end position="456"/>
    </location>
</feature>
<dbReference type="EMBL" id="FRDI01000002">
    <property type="protein sequence ID" value="SHN50768.1"/>
    <property type="molecule type" value="Genomic_DNA"/>
</dbReference>
<dbReference type="InterPro" id="IPR036866">
    <property type="entry name" value="RibonucZ/Hydroxyglut_hydro"/>
</dbReference>
<organism evidence="8 9">
    <name type="scientific">Desulfovibrio litoralis DSM 11393</name>
    <dbReference type="NCBI Taxonomy" id="1121455"/>
    <lineage>
        <taxon>Bacteria</taxon>
        <taxon>Pseudomonadati</taxon>
        <taxon>Thermodesulfobacteriota</taxon>
        <taxon>Desulfovibrionia</taxon>
        <taxon>Desulfovibrionales</taxon>
        <taxon>Desulfovibrionaceae</taxon>
        <taxon>Desulfovibrio</taxon>
    </lineage>
</organism>
<dbReference type="PANTHER" id="PTHR30619">
    <property type="entry name" value="DNA INTERNALIZATION/COMPETENCE PROTEIN COMEC/REC2"/>
    <property type="match status" value="1"/>
</dbReference>
<dbReference type="Gene3D" id="3.60.15.10">
    <property type="entry name" value="Ribonuclease Z/Hydroxyacylglutathione hydrolase-like"/>
    <property type="match status" value="1"/>
</dbReference>
<dbReference type="InterPro" id="IPR004477">
    <property type="entry name" value="ComEC_N"/>
</dbReference>
<evidence type="ECO:0000256" key="1">
    <source>
        <dbReference type="ARBA" id="ARBA00004651"/>
    </source>
</evidence>
<feature type="transmembrane region" description="Helical" evidence="6">
    <location>
        <begin position="602"/>
        <end position="621"/>
    </location>
</feature>
<evidence type="ECO:0000313" key="8">
    <source>
        <dbReference type="EMBL" id="SHN50768.1"/>
    </source>
</evidence>
<dbReference type="GO" id="GO:0030420">
    <property type="term" value="P:establishment of competence for transformation"/>
    <property type="evidence" value="ECO:0007669"/>
    <property type="project" value="InterPro"/>
</dbReference>
<keyword evidence="4 6" id="KW-1133">Transmembrane helix</keyword>
<dbReference type="STRING" id="1121455.SAMN02745728_00284"/>
<evidence type="ECO:0000313" key="9">
    <source>
        <dbReference type="Proteomes" id="UP000186469"/>
    </source>
</evidence>
<feature type="domain" description="ComEC/Rec2-related protein" evidence="7">
    <location>
        <begin position="305"/>
        <end position="590"/>
    </location>
</feature>
<reference evidence="8 9" key="1">
    <citation type="submission" date="2016-12" db="EMBL/GenBank/DDBJ databases">
        <authorList>
            <person name="Song W.-J."/>
            <person name="Kurnit D.M."/>
        </authorList>
    </citation>
    <scope>NUCLEOTIDE SEQUENCE [LARGE SCALE GENOMIC DNA]</scope>
    <source>
        <strain evidence="8 9">DSM 11393</strain>
    </source>
</reference>
<dbReference type="PANTHER" id="PTHR30619:SF1">
    <property type="entry name" value="RECOMBINATION PROTEIN 2"/>
    <property type="match status" value="1"/>
</dbReference>
<feature type="transmembrane region" description="Helical" evidence="6">
    <location>
        <begin position="388"/>
        <end position="405"/>
    </location>
</feature>
<evidence type="ECO:0000256" key="3">
    <source>
        <dbReference type="ARBA" id="ARBA00022692"/>
    </source>
</evidence>
<dbReference type="GO" id="GO:0005886">
    <property type="term" value="C:plasma membrane"/>
    <property type="evidence" value="ECO:0007669"/>
    <property type="project" value="UniProtKB-SubCell"/>
</dbReference>
<feature type="transmembrane region" description="Helical" evidence="6">
    <location>
        <begin position="578"/>
        <end position="595"/>
    </location>
</feature>
<gene>
    <name evidence="8" type="ORF">SAMN02745728_00284</name>
</gene>
<feature type="transmembrane region" description="Helical" evidence="6">
    <location>
        <begin position="414"/>
        <end position="431"/>
    </location>
</feature>
<dbReference type="Pfam" id="PF03772">
    <property type="entry name" value="Competence"/>
    <property type="match status" value="1"/>
</dbReference>
<evidence type="ECO:0000256" key="4">
    <source>
        <dbReference type="ARBA" id="ARBA00022989"/>
    </source>
</evidence>
<keyword evidence="3 6" id="KW-0812">Transmembrane</keyword>
<keyword evidence="9" id="KW-1185">Reference proteome</keyword>
<feature type="transmembrane region" description="Helical" evidence="6">
    <location>
        <begin position="509"/>
        <end position="533"/>
    </location>
</feature>
<proteinExistence type="predicted"/>
<dbReference type="InterPro" id="IPR004797">
    <property type="entry name" value="Competence_ComEC/Rec2"/>
</dbReference>
<dbReference type="RefSeq" id="WP_072695743.1">
    <property type="nucleotide sequence ID" value="NZ_FRDI01000002.1"/>
</dbReference>
<feature type="transmembrane region" description="Helical" evidence="6">
    <location>
        <begin position="540"/>
        <end position="558"/>
    </location>
</feature>
<dbReference type="CDD" id="cd07731">
    <property type="entry name" value="ComA-like_MBL-fold"/>
    <property type="match status" value="1"/>
</dbReference>
<feature type="transmembrane region" description="Helical" evidence="6">
    <location>
        <begin position="330"/>
        <end position="353"/>
    </location>
</feature>
<dbReference type="InterPro" id="IPR035681">
    <property type="entry name" value="ComA-like_MBL"/>
</dbReference>
<evidence type="ECO:0000259" key="7">
    <source>
        <dbReference type="Pfam" id="PF03772"/>
    </source>
</evidence>
<dbReference type="NCBIfam" id="TIGR00360">
    <property type="entry name" value="ComEC_N-term"/>
    <property type="match status" value="1"/>
</dbReference>
<evidence type="ECO:0000256" key="5">
    <source>
        <dbReference type="ARBA" id="ARBA00023136"/>
    </source>
</evidence>
<accession>A0A1M7RX94</accession>
<feature type="transmembrane region" description="Helical" evidence="6">
    <location>
        <begin position="45"/>
        <end position="61"/>
    </location>
</feature>
<feature type="transmembrane region" description="Helical" evidence="6">
    <location>
        <begin position="20"/>
        <end position="39"/>
    </location>
</feature>
<name>A0A1M7RX94_9BACT</name>
<dbReference type="InterPro" id="IPR052159">
    <property type="entry name" value="Competence_DNA_uptake"/>
</dbReference>
<evidence type="ECO:0000256" key="6">
    <source>
        <dbReference type="SAM" id="Phobius"/>
    </source>
</evidence>
<keyword evidence="5 6" id="KW-0472">Membrane</keyword>
<keyword evidence="2" id="KW-1003">Cell membrane</keyword>
<dbReference type="NCBIfam" id="TIGR00361">
    <property type="entry name" value="ComEC_Rec2"/>
    <property type="match status" value="1"/>
</dbReference>
<feature type="transmembrane region" description="Helical" evidence="6">
    <location>
        <begin position="92"/>
        <end position="110"/>
    </location>
</feature>
<comment type="subcellular location">
    <subcellularLocation>
        <location evidence="1">Cell membrane</location>
        <topology evidence="1">Multi-pass membrane protein</topology>
    </subcellularLocation>
</comment>